<dbReference type="Proteomes" id="UP000001299">
    <property type="component" value="Chromosome 1"/>
</dbReference>
<evidence type="ECO:0000313" key="4">
    <source>
        <dbReference type="Proteomes" id="UP000001299"/>
    </source>
</evidence>
<evidence type="ECO:0000256" key="1">
    <source>
        <dbReference type="PROSITE-ProRule" id="PRU00703"/>
    </source>
</evidence>
<dbReference type="SUPFAM" id="SSF53448">
    <property type="entry name" value="Nucleotide-diphospho-sugar transferases"/>
    <property type="match status" value="1"/>
</dbReference>
<reference evidence="3 4" key="1">
    <citation type="journal article" date="2010" name="PLoS ONE">
        <title>The glycobiome of the rumen bacterium Butyrivibrio proteoclasticus B316(T) highlights adaptation to a polysaccharide-rich environment.</title>
        <authorList>
            <person name="Kelly W.J."/>
            <person name="Leahy S.C."/>
            <person name="Altermann E."/>
            <person name="Yeoman C.J."/>
            <person name="Dunne J.C."/>
            <person name="Kong Z."/>
            <person name="Pacheco D.M."/>
            <person name="Li D."/>
            <person name="Noel S.J."/>
            <person name="Moon C.D."/>
            <person name="Cookson A.L."/>
            <person name="Attwood G.T."/>
        </authorList>
    </citation>
    <scope>NUCLEOTIDE SEQUENCE [LARGE SCALE GENOMIC DNA]</scope>
    <source>
        <strain evidence="4">ATCC 51982 / DSM 14932 / B316</strain>
    </source>
</reference>
<dbReference type="InterPro" id="IPR005835">
    <property type="entry name" value="NTP_transferase_dom"/>
</dbReference>
<gene>
    <name evidence="3" type="ordered locus">bpr_I0415</name>
</gene>
<evidence type="ECO:0000259" key="2">
    <source>
        <dbReference type="PROSITE" id="PS51371"/>
    </source>
</evidence>
<dbReference type="InterPro" id="IPR050486">
    <property type="entry name" value="Mannose-1P_guanyltransferase"/>
</dbReference>
<evidence type="ECO:0000313" key="3">
    <source>
        <dbReference type="EMBL" id="ADL33163.1"/>
    </source>
</evidence>
<keyword evidence="3" id="KW-0808">Transferase</keyword>
<dbReference type="GO" id="GO:0016740">
    <property type="term" value="F:transferase activity"/>
    <property type="evidence" value="ECO:0007669"/>
    <property type="project" value="UniProtKB-KW"/>
</dbReference>
<name>E0RZG6_BUTPB</name>
<dbReference type="AlphaFoldDB" id="E0RZG6"/>
<organism evidence="3 4">
    <name type="scientific">Butyrivibrio proteoclasticus (strain ATCC 51982 / DSM 14932 / B316)</name>
    <name type="common">Clostridium proteoclasticum</name>
    <dbReference type="NCBI Taxonomy" id="515622"/>
    <lineage>
        <taxon>Bacteria</taxon>
        <taxon>Bacillati</taxon>
        <taxon>Bacillota</taxon>
        <taxon>Clostridia</taxon>
        <taxon>Lachnospirales</taxon>
        <taxon>Lachnospiraceae</taxon>
        <taxon>Butyrivibrio</taxon>
    </lineage>
</organism>
<keyword evidence="4" id="KW-1185">Reference proteome</keyword>
<dbReference type="eggNOG" id="COG0517">
    <property type="taxonomic scope" value="Bacteria"/>
</dbReference>
<dbReference type="Pfam" id="PF00571">
    <property type="entry name" value="CBS"/>
    <property type="match status" value="1"/>
</dbReference>
<dbReference type="InterPro" id="IPR046342">
    <property type="entry name" value="CBS_dom_sf"/>
</dbReference>
<dbReference type="PANTHER" id="PTHR22572">
    <property type="entry name" value="SUGAR-1-PHOSPHATE GUANYL TRANSFERASE"/>
    <property type="match status" value="1"/>
</dbReference>
<dbReference type="HOGENOM" id="CLU_045375_0_0_9"/>
<dbReference type="EMBL" id="CP001810">
    <property type="protein sequence ID" value="ADL33163.1"/>
    <property type="molecule type" value="Genomic_DNA"/>
</dbReference>
<dbReference type="STRING" id="515622.bpr_I0415"/>
<dbReference type="InterPro" id="IPR000644">
    <property type="entry name" value="CBS_dom"/>
</dbReference>
<dbReference type="Pfam" id="PF00483">
    <property type="entry name" value="NTP_transferase"/>
    <property type="match status" value="1"/>
</dbReference>
<dbReference type="KEGG" id="bpb:bpr_I0415"/>
<dbReference type="PROSITE" id="PS51371">
    <property type="entry name" value="CBS"/>
    <property type="match status" value="1"/>
</dbReference>
<dbReference type="Gene3D" id="3.10.580.10">
    <property type="entry name" value="CBS-domain"/>
    <property type="match status" value="1"/>
</dbReference>
<dbReference type="Gene3D" id="3.90.550.10">
    <property type="entry name" value="Spore Coat Polysaccharide Biosynthesis Protein SpsA, Chain A"/>
    <property type="match status" value="1"/>
</dbReference>
<protein>
    <submittedName>
        <fullName evidence="3">Nucleotidyl transferase</fullName>
    </submittedName>
</protein>
<accession>E0RZG6</accession>
<sequence>MRRIYMKKNIANCLSTENITVVDAMKKIQDNARGVLYIVDENGKFLGSVTDGDIRRWVIQTGNITGTVSMFLNRNAKCIMESQRDIADNVLNTLGVRSLPIIDDNGFIKDIVFDEFYSSAGLNDCLKDVPIIIMAGGKGTRLYPYTKILPKPLIPIGEVPIIERIMNQFHKYGACDFYLVLNYKREMIKSYFMDQKLPYQVEFVNEEEPLGTAGGIRLIDRVFTSPVIVTNCDILIEADYEDIISCHKQLNNDMTIVSSLKNISIPYGVLETGENGKVLSMREKPSIPTMVNTGMYIINPKFIDWIPEKEVFHMTQLAQKLIDSQKKVGMYPIDDNSFLDMGEFEEMKRMEKRLSDSR</sequence>
<proteinExistence type="predicted"/>
<dbReference type="eggNOG" id="COG1208">
    <property type="taxonomic scope" value="Bacteria"/>
</dbReference>
<dbReference type="SUPFAM" id="SSF54631">
    <property type="entry name" value="CBS-domain pair"/>
    <property type="match status" value="1"/>
</dbReference>
<keyword evidence="1" id="KW-0129">CBS domain</keyword>
<dbReference type="InterPro" id="IPR029044">
    <property type="entry name" value="Nucleotide-diphossugar_trans"/>
</dbReference>
<feature type="domain" description="CBS" evidence="2">
    <location>
        <begin position="6"/>
        <end position="65"/>
    </location>
</feature>